<proteinExistence type="predicted"/>
<accession>A0A076G7Y4</accession>
<name>A0A076G7Y4_9CAUD</name>
<organism evidence="1">
    <name type="scientific">Pseudoalteromonas phage B8b</name>
    <dbReference type="NCBI Taxonomy" id="1506997"/>
    <lineage>
        <taxon>Viruses</taxon>
        <taxon>Duplodnaviria</taxon>
        <taxon>Heunggongvirae</taxon>
        <taxon>Uroviricota</taxon>
        <taxon>Caudoviricetes</taxon>
    </lineage>
</organism>
<reference evidence="1" key="1">
    <citation type="journal article" date="2015" name="PLoS ONE">
        <title>Life-style and genome structure of marine pseudoalteromonas siphovirus b8b isolated from the northwestern mediterranean sea.</title>
        <authorList>
            <person name="Lara E."/>
            <person name="Holmfeldt K."/>
            <person name="Solonenko N."/>
            <person name="Sa E.L."/>
            <person name="Ignacio-Espinoza J.C."/>
            <person name="Cornejo-Castillo F.M."/>
            <person name="Verberkmoes N.C."/>
            <person name="Vaque D."/>
            <person name="Sullivan M.B."/>
            <person name="Acinas S.G."/>
        </authorList>
    </citation>
    <scope>NUCLEOTIDE SEQUENCE [LARGE SCALE GENOMIC DNA]</scope>
</reference>
<sequence length="76" mass="8793">MTPEVPEIPKITTPTPAIEPALLVPCYLDLMPVVSDTKDLRDMLRADVKTFNRQQRCYIRQLNLIEAVKAREQRQN</sequence>
<protein>
    <submittedName>
        <fullName evidence="1">Uncharacterized protein</fullName>
    </submittedName>
</protein>
<dbReference type="EMBL" id="KM000061">
    <property type="protein sequence ID" value="AII30175.1"/>
    <property type="molecule type" value="Genomic_DNA"/>
</dbReference>
<evidence type="ECO:0000313" key="1">
    <source>
        <dbReference type="EMBL" id="AII30175.1"/>
    </source>
</evidence>